<proteinExistence type="predicted"/>
<protein>
    <recommendedName>
        <fullName evidence="4">Porin</fullName>
    </recommendedName>
</protein>
<evidence type="ECO:0000313" key="3">
    <source>
        <dbReference type="Proteomes" id="UP000316609"/>
    </source>
</evidence>
<gene>
    <name evidence="2" type="ORF">E6K78_02765</name>
</gene>
<organism evidence="2 3">
    <name type="scientific">Eiseniibacteriota bacterium</name>
    <dbReference type="NCBI Taxonomy" id="2212470"/>
    <lineage>
        <taxon>Bacteria</taxon>
        <taxon>Candidatus Eiseniibacteriota</taxon>
    </lineage>
</organism>
<feature type="chain" id="PRO_5022217030" description="Porin" evidence="1">
    <location>
        <begin position="26"/>
        <end position="404"/>
    </location>
</feature>
<evidence type="ECO:0008006" key="4">
    <source>
        <dbReference type="Google" id="ProtNLM"/>
    </source>
</evidence>
<feature type="signal peptide" evidence="1">
    <location>
        <begin position="1"/>
        <end position="25"/>
    </location>
</feature>
<keyword evidence="1" id="KW-0732">Signal</keyword>
<dbReference type="EMBL" id="VBOY01000019">
    <property type="protein sequence ID" value="TMQ68024.1"/>
    <property type="molecule type" value="Genomic_DNA"/>
</dbReference>
<reference evidence="2 3" key="1">
    <citation type="journal article" date="2019" name="Nat. Microbiol.">
        <title>Mediterranean grassland soil C-N compound turnover is dependent on rainfall and depth, and is mediated by genomically divergent microorganisms.</title>
        <authorList>
            <person name="Diamond S."/>
            <person name="Andeer P.F."/>
            <person name="Li Z."/>
            <person name="Crits-Christoph A."/>
            <person name="Burstein D."/>
            <person name="Anantharaman K."/>
            <person name="Lane K.R."/>
            <person name="Thomas B.C."/>
            <person name="Pan C."/>
            <person name="Northen T.R."/>
            <person name="Banfield J.F."/>
        </authorList>
    </citation>
    <scope>NUCLEOTIDE SEQUENCE [LARGE SCALE GENOMIC DNA]</scope>
    <source>
        <strain evidence="2">WS_8</strain>
    </source>
</reference>
<name>A0A538TWM1_UNCEI</name>
<evidence type="ECO:0000313" key="2">
    <source>
        <dbReference type="EMBL" id="TMQ68024.1"/>
    </source>
</evidence>
<evidence type="ECO:0000256" key="1">
    <source>
        <dbReference type="SAM" id="SignalP"/>
    </source>
</evidence>
<sequence>MGIRSTGFSWVAVALMLGAAATASAQEVLKLGEGETLTVSGFINVTLFTDRSRFGNFGQGQNAEWAAQTELSTDKLFTDGDIRNTRISFDFKAQPVLGTWAPRGVLELDLFGGQDLPPFGDEQPRLRGRLAYADLSNGRTTLRIGQYWSPMFGEVPVSLSHLAFPLGYGAAGMVGWRFPGVFLYQELLAADGPATAQLQLAAFEGSGPPASAEDALPVNAIGSGEASGLPQLEARLNFGRKSETLRWGAYLVGHADWKDTTGTGVEGDNLTAWGFEAGGNVAPGRLTVHGNYYYGKALGQQFAHITQQGNVRGWGAWGQAGYDFTPSWSLWAFFGIDDPDETRFAKDNPTLPALARQVNRDADALLRFKAGRYALGLEWFRAMTRWNTGRTDADQFALGVMYSL</sequence>
<dbReference type="Proteomes" id="UP000316609">
    <property type="component" value="Unassembled WGS sequence"/>
</dbReference>
<accession>A0A538TWM1</accession>
<comment type="caution">
    <text evidence="2">The sequence shown here is derived from an EMBL/GenBank/DDBJ whole genome shotgun (WGS) entry which is preliminary data.</text>
</comment>
<dbReference type="SUPFAM" id="SSF56935">
    <property type="entry name" value="Porins"/>
    <property type="match status" value="1"/>
</dbReference>
<dbReference type="AlphaFoldDB" id="A0A538TWM1"/>